<dbReference type="InterPro" id="IPR006558">
    <property type="entry name" value="LamG-like"/>
</dbReference>
<protein>
    <recommendedName>
        <fullName evidence="8">LamG-like jellyroll fold domain-containing protein</fullName>
    </recommendedName>
</protein>
<feature type="domain" description="LamG-like jellyroll fold" evidence="5">
    <location>
        <begin position="313"/>
        <end position="451"/>
    </location>
</feature>
<evidence type="ECO:0000259" key="5">
    <source>
        <dbReference type="SMART" id="SM00560"/>
    </source>
</evidence>
<comment type="caution">
    <text evidence="6">The sequence shown here is derived from an EMBL/GenBank/DDBJ whole genome shotgun (WGS) entry which is preliminary data.</text>
</comment>
<evidence type="ECO:0000256" key="3">
    <source>
        <dbReference type="SAM" id="Coils"/>
    </source>
</evidence>
<dbReference type="InterPro" id="IPR013320">
    <property type="entry name" value="ConA-like_dom_sf"/>
</dbReference>
<dbReference type="SUPFAM" id="SSF49695">
    <property type="entry name" value="gamma-Crystallin-like"/>
    <property type="match status" value="1"/>
</dbReference>
<feature type="domain" description="PKD/Chitinase" evidence="4">
    <location>
        <begin position="3272"/>
        <end position="3358"/>
    </location>
</feature>
<dbReference type="SMART" id="SM00089">
    <property type="entry name" value="PKD"/>
    <property type="match status" value="4"/>
</dbReference>
<accession>A0A6M0S591</accession>
<evidence type="ECO:0000256" key="1">
    <source>
        <dbReference type="ARBA" id="ARBA00022729"/>
    </source>
</evidence>
<proteinExistence type="predicted"/>
<gene>
    <name evidence="6" type="ORF">D0962_12310</name>
</gene>
<reference evidence="6 7" key="1">
    <citation type="journal article" date="2020" name="Microb. Ecol.">
        <title>Ecogenomics of the Marine Benthic Filamentous Cyanobacterium Adonisia.</title>
        <authorList>
            <person name="Walter J.M."/>
            <person name="Coutinho F.H."/>
            <person name="Leomil L."/>
            <person name="Hargreaves P.I."/>
            <person name="Campeao M.E."/>
            <person name="Vieira V.V."/>
            <person name="Silva B.S."/>
            <person name="Fistarol G.O."/>
            <person name="Salomon P.S."/>
            <person name="Sawabe T."/>
            <person name="Mino S."/>
            <person name="Hosokawa M."/>
            <person name="Miyashita H."/>
            <person name="Maruyama F."/>
            <person name="van Verk M.C."/>
            <person name="Dutilh B.E."/>
            <person name="Thompson C.C."/>
            <person name="Thompson F.L."/>
        </authorList>
    </citation>
    <scope>NUCLEOTIDE SEQUENCE [LARGE SCALE GENOMIC DNA]</scope>
    <source>
        <strain evidence="6 7">CCMR0082</strain>
    </source>
</reference>
<dbReference type="InterPro" id="IPR022409">
    <property type="entry name" value="PKD/Chitinase_dom"/>
</dbReference>
<dbReference type="Proteomes" id="UP000473574">
    <property type="component" value="Unassembled WGS sequence"/>
</dbReference>
<sequence>MLDTFIRTYNANRTYLHTTMLRHEGTVIAFAMDAERRIYYSVLDLENSEIDSTLDVEFWSENPVELRFPTEISKVGFGITDQYALPTVQQGNRTPVPPEVRVPPEEVDTFLSSTARLTAEAPFQVLSDGRHVYVFRQAVAAKHPDSVNRLDQEGNLVTDLEGEPVPIVDNTLLLDRFVLAGNQLQPRREVRFRRSRSRTRPQSNKDTLGAVDMEERPFIEPTQELTFVRHLQAGRFSVLLLPTQVVRVERWQIFAYNGRTGQIDAYNVERSAEGLFNTRGTQAGTDSGFAESALRFDQNSDRISLPASIIQTPTFTQEAWIFPQETVSAPDNQLGQALLSGSEPDAVNAPPSVWIQGNTRVRAGFGDGQAFHTVVTGGILIPQRWNHLAVSFDGVVYRVYVNGQLRFRTTADTFSGANPSATPLSFIGSPTAAFHGLIDEVRLWNRARAIIEIERDMHQRLTGQESDLLHYWRLDEGSGDRVYDQTGNAQPGTISGPDWVISTAPIGNNSSINRSSFQLEERRVVTTDNGPEEHFIQRTVQSGLSALLYYYQENAATGYDQEEKPLQQSARVMLAVATQGDDPTRNEIATLDFGVSATGMLSQIPDNLRLPVINATEEGELSVNEQLDLISDREQRIIGLQEEITNLGDSIDELNQAANSIQRVVSPQNRSTFPIPAGNENLDQARLQDLSGNLRSPHSNLTLLEAFDQLISDRNTLSDLQQTQSVLINNRNSARITVYQHSGFRGRRASFGLGDVGYNDLNSKGLHDEITAISLPSALPGEPSPLQVIVYEHVNRGGRSRLIASSVSNVGRDWNDRISNILVQTSSAFTIRLQEIEQQISELQDAIANLEFDLNNIRQALLGTRNQRQQRRNEAQQALASLQQEQNSIRDLLDNGVSVPMPLLHTDRTGLSVSGGILGFAWTVDTPLLYDSAVGRLALYFRGADDQFFVTYYDTLTQRPRFELSDDQAITTVICASRSVEAEFDRLAIHLSEESTPDTCTVEIGFMVLNESTGVEELQPVETWRSVPRQPQQFADVLNGFAGDRIFVGSGSLQVTAGRADSLIVEGGIQQSLPEGATLIVGDIRVTLRTAAPSETIELLIDSNVINPPQENRPVFYLPYDYEVNASTTQESASLLDGSLLLAAVNTDDGDRLRVSQSVQPAPTLSSRWVAAAPGRTLAFNGSTSVATSAQPEQFAVEGDLTLEAWIQPNQVDERAHVIHHRSTNSRYLMGLESAELQSALNLDGTNDKVRIPNQDHLNFVGEITLEAWVRTSANATNGIRNLVVHGFSANAEVYLRINQGQYQVGSFDGTDHFTAADIPEGDANGLTWVHLAGVYDGTTWRLYRNGEEIANTDDEVGALQVNTDWAIGGHPTNNQRQFDGDIDEVRIWQRVRTAADIRQDMNRRLGGQERGLAGYWHFDGAAATDFSRHENHGTILGDPIQTSSPIPGYRLVTGTGNQVVQVNQVVPGGNWTHWATVYNQSYGLEFSGNSDSFLDCGNNSTLDLTQDLTLETFVQLDNLNQPYSLITKGRLDGVIEDEAVPYTFYVNTQGRLIFVFEDSGHIKHAFFSNETVRANQFYRLAVTRQRQTTTEEGEDDAGLPTVDVNTQYDVTFYIDGRVVGSHSYRSGSGQPRDIGSNSQSTEIGSGYFFDTNRFRQLTVNSDNEPGLPDDDNDTLLLEERDKLRRAARLLGLPDNIPTNPNAGSIQRIRQLAATGFSVFPMAGRISEIRIWNVARAGDNLGVTIQGNESGLVSWWRLEENDGNVAFDARSNNHAQLRGQLDWVANPDPLGSTLIVYRDGVSVETTPVDQSNWVSLETQFTLGASRRSGLRDFFQGEMEEVRIWRQVRMVEQIQDNLFRRLQGDRERLVAYYTFDPERGETAQSLQLSDRSLQANTLAVSNSTYVLSTAPISDETPQVRSALAGIRTIFHGTIQSQPGIAEYGDLQFDADNNQIGVFKRTYTTIRNHEWQLITGFAVGDLITEWIGQVQFDPQLIGYIEGAPPVPSENLTSTGTVLGEFADYNSATAVEITDVDSTIFTYAASKDRGFDTEIETSASFGSISQSQAGTPFFLSSVENTRVLVGVRAKFENSLSWLESATTGSGRTTGRISRLELRGRVENVDEVAHSIGRRFVPENVGFALVQSETADVFALRLQHNNALVSLQMRPNPDIPPDRNIITFPINPTYTKQGTLDGKVGLEADTHYPNALTYSSDSSYFKPIEAYNLRDRIQREEEQIAAFYQQYDAGAIGRRQNALNFTSGDLATGRTVEQLPRVQKRNIVNNYVWTADGGTFVESQETLDIVQETTGGDYSFRGLAGVDVSAAFAISKVATRFTLQALFGGHLNLTVTKSQETESTFALDVNLDGVEGDLFLRDETGRIITENNDPFNPNRPVRQAGKVDAYRFLSFYLEPSSNNFDTFFNQVVDPIWLEQSNDANAAALRQASQQTEQPPCWRMMHRITYISRILPRFSDPNMPPLEQALPTLNIDSNYELIRRLEPYVIDQINNFPAFVRAVRTAVATYFPDLQPHTDAIVQFMQLYYGITEEDSIIPSGELPELPDGRAPNRAPVVDAGVNQVIALSETVELQGAIADDRLDNSALFVTWTQIDGPGNVQFDDIHAINTTAQFSQRGFYRLRLTASDGLLTSSDDLTVLVNEAPVLNVGDDLEVGPGGSVELLGELLSDGLGDPAQREVRVQWTLENGPGPVTFSNPQALRTTASFERSGSYMLRLTADNSSLFSSADITVSVAERVSQQLQVLYTFDEGVGTQVKDVQIEADPLNLTIATPTAVTWGTGSLQLQAPSQLQATDTRRLVAAMQASQALTLEAWITPAVENHTGLARIFTLSNGATERNVILGQTGNRIHVGIRTSTTNANASDKALAGGVVTTDAPMHVVCTRELSGLTQLYINGEQVASRQIDGDFSTWASDFALSLGSEQGELQDNRSWLGRFHLVALYSRALSAIDVQQNYQFGADTNLTPIVFAGQDQVINIPEDAQLQGAVFDERLLPEELTVQWSQLSGPTGVIFANPNVLNTAVTFERNGRYELQITATEPVTDGDTISDEFVLAASDEITVIVNQAPEINAGSLPPVNLSDQGSATVELTGQILNDGLGAPQQGQVSIDWEQVSGPAPVSFSSPTSLTPTITVTQLGEYVLRLSVNNGHFTTQAETTFYANQAPNMTATTEPLVTLPAAAILTGTVLSTGLGNPEETVIATWSQLSGPGTMTFANVNALETTATFSVGGNYGARLTVDNGHFSRNVDVIIVANEAPLVDAGPDQTVTGSATVELDGTISDDGLPVIPGRVALQWTTVSGPGEVTFADAAADFTTAQFSNNGIYVLRLTADDGAVAVSDDVTIIVNQAPLVDAGPDQLITLPITVQPDGTVQNGIPATVELNGVVADDGQPLLTPTTVWRQLSGPQPVTFADENVSRTTATVTASGRYVLQLTANDGAVAVSDEINLLVTPRVTAGLQSLYTFEEGTGNVVQDISMVGEPLNLVAADQPIQWLENGPGIEITQPTLLTTETPATKLVTATRSTNELTIEAWLEPTQVTPGEGIPARIVTVSEDASNRNFTLGQNDNGYVVRLRTNTSDENGTEQPLAGGTITPGQTIHVVYTTSTTGEAILYLNGSEVSRQQIPENFAASWDNSFRFALGDELSGARAWLGKIHLVAIYNRALSQTEVRQNFAIRF</sequence>
<evidence type="ECO:0000313" key="7">
    <source>
        <dbReference type="Proteomes" id="UP000473574"/>
    </source>
</evidence>
<keyword evidence="3" id="KW-0175">Coiled coil</keyword>
<dbReference type="EMBL" id="QZCE01000002">
    <property type="protein sequence ID" value="NEZ63556.1"/>
    <property type="molecule type" value="Genomic_DNA"/>
</dbReference>
<dbReference type="SUPFAM" id="SSF49899">
    <property type="entry name" value="Concanavalin A-like lectins/glucanases"/>
    <property type="match status" value="6"/>
</dbReference>
<evidence type="ECO:0008006" key="8">
    <source>
        <dbReference type="Google" id="ProtNLM"/>
    </source>
</evidence>
<dbReference type="SMART" id="SM00560">
    <property type="entry name" value="LamGL"/>
    <property type="match status" value="2"/>
</dbReference>
<name>A0A6M0S591_9CYAN</name>
<dbReference type="InterPro" id="IPR011024">
    <property type="entry name" value="G_crystallin-like"/>
</dbReference>
<dbReference type="Pfam" id="PF13385">
    <property type="entry name" value="Laminin_G_3"/>
    <property type="match status" value="5"/>
</dbReference>
<dbReference type="Pfam" id="PF22352">
    <property type="entry name" value="K319L-like_PKD"/>
    <property type="match status" value="2"/>
</dbReference>
<feature type="coiled-coil region" evidence="3">
    <location>
        <begin position="826"/>
        <end position="895"/>
    </location>
</feature>
<dbReference type="PANTHER" id="PTHR46182">
    <property type="entry name" value="FI19480P1"/>
    <property type="match status" value="1"/>
</dbReference>
<dbReference type="InterPro" id="IPR013783">
    <property type="entry name" value="Ig-like_fold"/>
</dbReference>
<feature type="domain" description="PKD/Chitinase" evidence="4">
    <location>
        <begin position="2568"/>
        <end position="2656"/>
    </location>
</feature>
<evidence type="ECO:0000259" key="4">
    <source>
        <dbReference type="SMART" id="SM00089"/>
    </source>
</evidence>
<keyword evidence="2" id="KW-1015">Disulfide bond</keyword>
<feature type="domain" description="PKD/Chitinase" evidence="4">
    <location>
        <begin position="3374"/>
        <end position="3462"/>
    </location>
</feature>
<evidence type="ECO:0000313" key="6">
    <source>
        <dbReference type="EMBL" id="NEZ63556.1"/>
    </source>
</evidence>
<evidence type="ECO:0000256" key="2">
    <source>
        <dbReference type="ARBA" id="ARBA00023157"/>
    </source>
</evidence>
<dbReference type="GO" id="GO:0016020">
    <property type="term" value="C:membrane"/>
    <property type="evidence" value="ECO:0007669"/>
    <property type="project" value="TreeGrafter"/>
</dbReference>
<keyword evidence="1" id="KW-0732">Signal</keyword>
<feature type="domain" description="PKD/Chitinase" evidence="4">
    <location>
        <begin position="2658"/>
        <end position="2749"/>
    </location>
</feature>
<feature type="domain" description="LamG-like jellyroll fold" evidence="5">
    <location>
        <begin position="1262"/>
        <end position="1396"/>
    </location>
</feature>
<dbReference type="RefSeq" id="WP_163663125.1">
    <property type="nucleotide sequence ID" value="NZ_QZCE01000002.1"/>
</dbReference>
<dbReference type="Gene3D" id="2.60.40.10">
    <property type="entry name" value="Immunoglobulins"/>
    <property type="match status" value="7"/>
</dbReference>
<dbReference type="InterPro" id="IPR035986">
    <property type="entry name" value="PKD_dom_sf"/>
</dbReference>
<dbReference type="GO" id="GO:0031410">
    <property type="term" value="C:cytoplasmic vesicle"/>
    <property type="evidence" value="ECO:0007669"/>
    <property type="project" value="TreeGrafter"/>
</dbReference>
<dbReference type="InterPro" id="IPR029865">
    <property type="entry name" value="KIAA0319-like"/>
</dbReference>
<dbReference type="Gene3D" id="2.60.20.10">
    <property type="entry name" value="Crystallins"/>
    <property type="match status" value="1"/>
</dbReference>
<organism evidence="6 7">
    <name type="scientific">Adonisia turfae CCMR0082</name>
    <dbReference type="NCBI Taxonomy" id="2304604"/>
    <lineage>
        <taxon>Bacteria</taxon>
        <taxon>Bacillati</taxon>
        <taxon>Cyanobacteriota</taxon>
        <taxon>Adonisia</taxon>
        <taxon>Adonisia turfae</taxon>
    </lineage>
</organism>
<dbReference type="SUPFAM" id="SSF49299">
    <property type="entry name" value="PKD domain"/>
    <property type="match status" value="1"/>
</dbReference>
<dbReference type="Gene3D" id="2.60.120.200">
    <property type="match status" value="6"/>
</dbReference>
<dbReference type="PANTHER" id="PTHR46182:SF2">
    <property type="entry name" value="FI19480P1"/>
    <property type="match status" value="1"/>
</dbReference>